<comment type="caution">
    <text evidence="2">The sequence shown here is derived from an EMBL/GenBank/DDBJ whole genome shotgun (WGS) entry which is preliminary data.</text>
</comment>
<dbReference type="STRING" id="411463.EUBVEN_02047"/>
<gene>
    <name evidence="2" type="ORF">EUBVEN_02047</name>
</gene>
<sequence>MTGGLVGLPTGSMDARSRPPGQPSGLPGWFFHFVEFLERFERFF</sequence>
<evidence type="ECO:0000256" key="1">
    <source>
        <dbReference type="SAM" id="MobiDB-lite"/>
    </source>
</evidence>
<reference evidence="2 3" key="2">
    <citation type="submission" date="2007-04" db="EMBL/GenBank/DDBJ databases">
        <title>Draft genome sequence of Eubacterium ventriosum (ATCC 27560).</title>
        <authorList>
            <person name="Sudarsanam P."/>
            <person name="Ley R."/>
            <person name="Guruge J."/>
            <person name="Turnbaugh P.J."/>
            <person name="Mahowald M."/>
            <person name="Liep D."/>
            <person name="Gordon J."/>
        </authorList>
    </citation>
    <scope>NUCLEOTIDE SEQUENCE [LARGE SCALE GENOMIC DNA]</scope>
    <source>
        <strain evidence="2 3">ATCC 27560</strain>
    </source>
</reference>
<dbReference type="EMBL" id="AAVL02000036">
    <property type="protein sequence ID" value="EDM50728.1"/>
    <property type="molecule type" value="Genomic_DNA"/>
</dbReference>
<organism evidence="2 3">
    <name type="scientific">Eubacterium ventriosum ATCC 27560</name>
    <dbReference type="NCBI Taxonomy" id="411463"/>
    <lineage>
        <taxon>Bacteria</taxon>
        <taxon>Bacillati</taxon>
        <taxon>Bacillota</taxon>
        <taxon>Clostridia</taxon>
        <taxon>Eubacteriales</taxon>
        <taxon>Eubacteriaceae</taxon>
        <taxon>Eubacterium</taxon>
    </lineage>
</organism>
<feature type="region of interest" description="Disordered" evidence="1">
    <location>
        <begin position="1"/>
        <end position="21"/>
    </location>
</feature>
<dbReference type="AlphaFoldDB" id="A5Z8K5"/>
<dbReference type="Proteomes" id="UP000006000">
    <property type="component" value="Unassembled WGS sequence"/>
</dbReference>
<name>A5Z8K5_9FIRM</name>
<dbReference type="HOGENOM" id="CLU_3216464_0_0_9"/>
<reference evidence="2 3" key="1">
    <citation type="submission" date="2007-03" db="EMBL/GenBank/DDBJ databases">
        <authorList>
            <person name="Fulton L."/>
            <person name="Clifton S."/>
            <person name="Fulton B."/>
            <person name="Xu J."/>
            <person name="Minx P."/>
            <person name="Pepin K.H."/>
            <person name="Johnson M."/>
            <person name="Thiruvilangam P."/>
            <person name="Bhonagiri V."/>
            <person name="Nash W.E."/>
            <person name="Mardis E.R."/>
            <person name="Wilson R.K."/>
        </authorList>
    </citation>
    <scope>NUCLEOTIDE SEQUENCE [LARGE SCALE GENOMIC DNA]</scope>
    <source>
        <strain evidence="2 3">ATCC 27560</strain>
    </source>
</reference>
<evidence type="ECO:0000313" key="3">
    <source>
        <dbReference type="Proteomes" id="UP000006000"/>
    </source>
</evidence>
<proteinExistence type="predicted"/>
<evidence type="ECO:0000313" key="2">
    <source>
        <dbReference type="EMBL" id="EDM50728.1"/>
    </source>
</evidence>
<accession>A5Z8K5</accession>
<protein>
    <submittedName>
        <fullName evidence="2">Uncharacterized protein</fullName>
    </submittedName>
</protein>